<gene>
    <name evidence="1" type="ORF">BT62DRAFT_906595</name>
</gene>
<comment type="caution">
    <text evidence="1">The sequence shown here is derived from an EMBL/GenBank/DDBJ whole genome shotgun (WGS) entry which is preliminary data.</text>
</comment>
<sequence>DKIKKCYQNDCTISEYIYELETLYGLVGVTSKCEHIIKLWNVFYREMQHELY</sequence>
<proteinExistence type="predicted"/>
<evidence type="ECO:0000313" key="1">
    <source>
        <dbReference type="EMBL" id="KAG7442144.1"/>
    </source>
</evidence>
<evidence type="ECO:0008006" key="3">
    <source>
        <dbReference type="Google" id="ProtNLM"/>
    </source>
</evidence>
<dbReference type="GeneID" id="66105940"/>
<organism evidence="1 2">
    <name type="scientific">Guyanagaster necrorhizus</name>
    <dbReference type="NCBI Taxonomy" id="856835"/>
    <lineage>
        <taxon>Eukaryota</taxon>
        <taxon>Fungi</taxon>
        <taxon>Dikarya</taxon>
        <taxon>Basidiomycota</taxon>
        <taxon>Agaricomycotina</taxon>
        <taxon>Agaricomycetes</taxon>
        <taxon>Agaricomycetidae</taxon>
        <taxon>Agaricales</taxon>
        <taxon>Marasmiineae</taxon>
        <taxon>Physalacriaceae</taxon>
        <taxon>Guyanagaster</taxon>
    </lineage>
</organism>
<accession>A0A9P8ANR8</accession>
<name>A0A9P8ANR8_9AGAR</name>
<dbReference type="OrthoDB" id="3205788at2759"/>
<keyword evidence="2" id="KW-1185">Reference proteome</keyword>
<dbReference type="EMBL" id="MU250553">
    <property type="protein sequence ID" value="KAG7442144.1"/>
    <property type="molecule type" value="Genomic_DNA"/>
</dbReference>
<protein>
    <recommendedName>
        <fullName evidence="3">Retrotransposon gag domain-containing protein</fullName>
    </recommendedName>
</protein>
<dbReference type="RefSeq" id="XP_043035644.1">
    <property type="nucleotide sequence ID" value="XM_043183643.1"/>
</dbReference>
<feature type="non-terminal residue" evidence="1">
    <location>
        <position position="1"/>
    </location>
</feature>
<reference evidence="1" key="1">
    <citation type="submission" date="2020-11" db="EMBL/GenBank/DDBJ databases">
        <title>Adaptations for nitrogen fixation in a non-lichenized fungal sporocarp promotes dispersal by wood-feeding termites.</title>
        <authorList>
            <consortium name="DOE Joint Genome Institute"/>
            <person name="Koch R.A."/>
            <person name="Yoon G."/>
            <person name="Arayal U."/>
            <person name="Lail K."/>
            <person name="Amirebrahimi M."/>
            <person name="Labutti K."/>
            <person name="Lipzen A."/>
            <person name="Riley R."/>
            <person name="Barry K."/>
            <person name="Henrissat B."/>
            <person name="Grigoriev I.V."/>
            <person name="Herr J.R."/>
            <person name="Aime M.C."/>
        </authorList>
    </citation>
    <scope>NUCLEOTIDE SEQUENCE</scope>
    <source>
        <strain evidence="1">MCA 3950</strain>
    </source>
</reference>
<dbReference type="Proteomes" id="UP000812287">
    <property type="component" value="Unassembled WGS sequence"/>
</dbReference>
<evidence type="ECO:0000313" key="2">
    <source>
        <dbReference type="Proteomes" id="UP000812287"/>
    </source>
</evidence>
<dbReference type="AlphaFoldDB" id="A0A9P8ANR8"/>